<dbReference type="GO" id="GO:0006886">
    <property type="term" value="P:intracellular protein transport"/>
    <property type="evidence" value="ECO:0007669"/>
    <property type="project" value="InterPro"/>
</dbReference>
<dbReference type="GO" id="GO:0070971">
    <property type="term" value="C:endoplasmic reticulum exit site"/>
    <property type="evidence" value="ECO:0007669"/>
    <property type="project" value="TreeGrafter"/>
</dbReference>
<dbReference type="SUPFAM" id="SSF53300">
    <property type="entry name" value="vWA-like"/>
    <property type="match status" value="1"/>
</dbReference>
<evidence type="ECO:0000313" key="2">
    <source>
        <dbReference type="EMBL" id="VDN37052.1"/>
    </source>
</evidence>
<organism evidence="2 3">
    <name type="scientific">Dibothriocephalus latus</name>
    <name type="common">Fish tapeworm</name>
    <name type="synonym">Diphyllobothrium latum</name>
    <dbReference type="NCBI Taxonomy" id="60516"/>
    <lineage>
        <taxon>Eukaryota</taxon>
        <taxon>Metazoa</taxon>
        <taxon>Spiralia</taxon>
        <taxon>Lophotrochozoa</taxon>
        <taxon>Platyhelminthes</taxon>
        <taxon>Cestoda</taxon>
        <taxon>Eucestoda</taxon>
        <taxon>Diphyllobothriidea</taxon>
        <taxon>Diphyllobothriidae</taxon>
        <taxon>Dibothriocephalus</taxon>
    </lineage>
</organism>
<dbReference type="GO" id="GO:0008270">
    <property type="term" value="F:zinc ion binding"/>
    <property type="evidence" value="ECO:0007669"/>
    <property type="project" value="TreeGrafter"/>
</dbReference>
<dbReference type="OrthoDB" id="49016at2759"/>
<dbReference type="InterPro" id="IPR006896">
    <property type="entry name" value="Sec23/24_trunk_dom"/>
</dbReference>
<reference evidence="2 3" key="1">
    <citation type="submission" date="2018-11" db="EMBL/GenBank/DDBJ databases">
        <authorList>
            <consortium name="Pathogen Informatics"/>
        </authorList>
    </citation>
    <scope>NUCLEOTIDE SEQUENCE [LARGE SCALE GENOMIC DNA]</scope>
</reference>
<dbReference type="InterPro" id="IPR036465">
    <property type="entry name" value="vWFA_dom_sf"/>
</dbReference>
<dbReference type="Proteomes" id="UP000281553">
    <property type="component" value="Unassembled WGS sequence"/>
</dbReference>
<dbReference type="InterPro" id="IPR050550">
    <property type="entry name" value="SEC23_SEC24_subfamily"/>
</dbReference>
<gene>
    <name evidence="2" type="ORF">DILT_LOCUS17214</name>
</gene>
<dbReference type="EMBL" id="UYRU01090114">
    <property type="protein sequence ID" value="VDN37052.1"/>
    <property type="molecule type" value="Genomic_DNA"/>
</dbReference>
<dbReference type="Pfam" id="PF04811">
    <property type="entry name" value="Sec23_trunk"/>
    <property type="match status" value="1"/>
</dbReference>
<evidence type="ECO:0000313" key="3">
    <source>
        <dbReference type="Proteomes" id="UP000281553"/>
    </source>
</evidence>
<accession>A0A3P7QYU7</accession>
<protein>
    <recommendedName>
        <fullName evidence="1">Sec23/Sec24 trunk domain-containing protein</fullName>
    </recommendedName>
</protein>
<dbReference type="PANTHER" id="PTHR13803">
    <property type="entry name" value="SEC24-RELATED PROTEIN"/>
    <property type="match status" value="1"/>
</dbReference>
<feature type="domain" description="Sec23/Sec24 trunk" evidence="1">
    <location>
        <begin position="3"/>
        <end position="55"/>
    </location>
</feature>
<dbReference type="Gene3D" id="3.40.50.410">
    <property type="entry name" value="von Willebrand factor, type A domain"/>
    <property type="match status" value="1"/>
</dbReference>
<keyword evidence="3" id="KW-1185">Reference proteome</keyword>
<dbReference type="GO" id="GO:0030127">
    <property type="term" value="C:COPII vesicle coat"/>
    <property type="evidence" value="ECO:0007669"/>
    <property type="project" value="InterPro"/>
</dbReference>
<sequence>MQPATDFYTTLGKQCVEAGCSVDLFLFPNSYVDVATLAEVPRLTAGNLFKYTCFQVRS</sequence>
<proteinExistence type="predicted"/>
<dbReference type="AlphaFoldDB" id="A0A3P7QYU7"/>
<evidence type="ECO:0000259" key="1">
    <source>
        <dbReference type="Pfam" id="PF04811"/>
    </source>
</evidence>
<dbReference type="GO" id="GO:0000149">
    <property type="term" value="F:SNARE binding"/>
    <property type="evidence" value="ECO:0007669"/>
    <property type="project" value="TreeGrafter"/>
</dbReference>
<dbReference type="GO" id="GO:0090110">
    <property type="term" value="P:COPII-coated vesicle cargo loading"/>
    <property type="evidence" value="ECO:0007669"/>
    <property type="project" value="TreeGrafter"/>
</dbReference>
<dbReference type="PANTHER" id="PTHR13803:SF4">
    <property type="entry name" value="SECRETORY 24CD, ISOFORM C"/>
    <property type="match status" value="1"/>
</dbReference>
<name>A0A3P7QYU7_DIBLA</name>